<comment type="caution">
    <text evidence="5">The sequence shown here is derived from an EMBL/GenBank/DDBJ whole genome shotgun (WGS) entry which is preliminary data.</text>
</comment>
<dbReference type="AlphaFoldDB" id="A0AAU9JSC1"/>
<dbReference type="GO" id="GO:0005634">
    <property type="term" value="C:nucleus"/>
    <property type="evidence" value="ECO:0007669"/>
    <property type="project" value="UniProtKB-SubCell"/>
</dbReference>
<evidence type="ECO:0000256" key="1">
    <source>
        <dbReference type="ARBA" id="ARBA00004123"/>
    </source>
</evidence>
<dbReference type="Proteomes" id="UP001162131">
    <property type="component" value="Unassembled WGS sequence"/>
</dbReference>
<feature type="domain" description="TFIIS N-terminal" evidence="4">
    <location>
        <begin position="74"/>
        <end position="150"/>
    </location>
</feature>
<dbReference type="InterPro" id="IPR035441">
    <property type="entry name" value="TFIIS/LEDGF_dom_sf"/>
</dbReference>
<dbReference type="Gene3D" id="1.20.930.10">
    <property type="entry name" value="Conserved domain common to transcription factors TFIIS, elongin A, CRSP70"/>
    <property type="match status" value="1"/>
</dbReference>
<evidence type="ECO:0000259" key="4">
    <source>
        <dbReference type="PROSITE" id="PS51319"/>
    </source>
</evidence>
<evidence type="ECO:0000256" key="2">
    <source>
        <dbReference type="ARBA" id="ARBA00023242"/>
    </source>
</evidence>
<dbReference type="SMART" id="SM00509">
    <property type="entry name" value="TFS2N"/>
    <property type="match status" value="1"/>
</dbReference>
<dbReference type="PROSITE" id="PS51319">
    <property type="entry name" value="TFIIS_N"/>
    <property type="match status" value="1"/>
</dbReference>
<dbReference type="SUPFAM" id="SSF47676">
    <property type="entry name" value="Conserved domain common to transcription factors TFIIS, elongin A, CRSP70"/>
    <property type="match status" value="1"/>
</dbReference>
<proteinExistence type="predicted"/>
<dbReference type="InterPro" id="IPR017923">
    <property type="entry name" value="TFIIS_N"/>
</dbReference>
<dbReference type="EMBL" id="CAJZBQ010000036">
    <property type="protein sequence ID" value="CAG9324631.1"/>
    <property type="molecule type" value="Genomic_DNA"/>
</dbReference>
<protein>
    <recommendedName>
        <fullName evidence="4">TFIIS N-terminal domain-containing protein</fullName>
    </recommendedName>
</protein>
<dbReference type="InterPro" id="IPR003617">
    <property type="entry name" value="TFIIS/CRSP70_N_sub"/>
</dbReference>
<name>A0AAU9JSC1_9CILI</name>
<evidence type="ECO:0000313" key="6">
    <source>
        <dbReference type="Proteomes" id="UP001162131"/>
    </source>
</evidence>
<accession>A0AAU9JSC1</accession>
<reference evidence="5" key="1">
    <citation type="submission" date="2021-09" db="EMBL/GenBank/DDBJ databases">
        <authorList>
            <consortium name="AG Swart"/>
            <person name="Singh M."/>
            <person name="Singh A."/>
            <person name="Seah K."/>
            <person name="Emmerich C."/>
        </authorList>
    </citation>
    <scope>NUCLEOTIDE SEQUENCE</scope>
    <source>
        <strain evidence="5">ATCC30299</strain>
    </source>
</reference>
<gene>
    <name evidence="5" type="ORF">BSTOLATCC_MIC36417</name>
</gene>
<dbReference type="Pfam" id="PF08711">
    <property type="entry name" value="Med26"/>
    <property type="match status" value="1"/>
</dbReference>
<evidence type="ECO:0000313" key="5">
    <source>
        <dbReference type="EMBL" id="CAG9324631.1"/>
    </source>
</evidence>
<evidence type="ECO:0000256" key="3">
    <source>
        <dbReference type="PROSITE-ProRule" id="PRU00649"/>
    </source>
</evidence>
<comment type="subcellular location">
    <subcellularLocation>
        <location evidence="1 3">Nucleus</location>
    </subcellularLocation>
</comment>
<keyword evidence="2 3" id="KW-0539">Nucleus</keyword>
<sequence>MQKEPSISELENKLKDMVGPSGGLQEVRWVNPYVNLLNETKYPEGHDFLLQALMRSTVNSKIVYDKFANIGGLEFLGKLIKDYDKSEEPEAKSLLHTIIACLNKFTISVELLETTKIGKALGGLLKHPDVSIQNKSGALIKNWKDILLAPSESARPPKPNYNETKIEIPKRQKVEEDIKQEESAEYIIEQYNEIDDYSNKHVRYVNILSELSLIVIDGWMRTIWKT</sequence>
<keyword evidence="6" id="KW-1185">Reference proteome</keyword>
<organism evidence="5 6">
    <name type="scientific">Blepharisma stoltei</name>
    <dbReference type="NCBI Taxonomy" id="1481888"/>
    <lineage>
        <taxon>Eukaryota</taxon>
        <taxon>Sar</taxon>
        <taxon>Alveolata</taxon>
        <taxon>Ciliophora</taxon>
        <taxon>Postciliodesmatophora</taxon>
        <taxon>Heterotrichea</taxon>
        <taxon>Heterotrichida</taxon>
        <taxon>Blepharismidae</taxon>
        <taxon>Blepharisma</taxon>
    </lineage>
</organism>